<protein>
    <recommendedName>
        <fullName evidence="3">beta-glucosidase</fullName>
        <ecNumber evidence="3">3.2.1.21</ecNumber>
    </recommendedName>
</protein>
<evidence type="ECO:0000256" key="5">
    <source>
        <dbReference type="ARBA" id="ARBA00022801"/>
    </source>
</evidence>
<dbReference type="InterPro" id="IPR001764">
    <property type="entry name" value="Glyco_hydro_3_N"/>
</dbReference>
<dbReference type="Pfam" id="PF00933">
    <property type="entry name" value="Glyco_hydro_3"/>
    <property type="match status" value="1"/>
</dbReference>
<evidence type="ECO:0000256" key="4">
    <source>
        <dbReference type="ARBA" id="ARBA00022729"/>
    </source>
</evidence>
<evidence type="ECO:0000256" key="2">
    <source>
        <dbReference type="ARBA" id="ARBA00005336"/>
    </source>
</evidence>
<dbReference type="SUPFAM" id="SSF52279">
    <property type="entry name" value="Beta-D-glucan exohydrolase, C-terminal domain"/>
    <property type="match status" value="1"/>
</dbReference>
<keyword evidence="6 7" id="KW-0326">Glycosidase</keyword>
<keyword evidence="8" id="KW-0472">Membrane</keyword>
<dbReference type="Gene3D" id="3.20.20.300">
    <property type="entry name" value="Glycoside hydrolase, family 3, N-terminal domain"/>
    <property type="match status" value="1"/>
</dbReference>
<keyword evidence="5 7" id="KW-0378">Hydrolase</keyword>
<sequence length="617" mass="67676">MLKLNCMHSTFMRFLQLSKSKIFILTILIAVGIGIGGIIFLYKQLPSPQHPGFEIYAQDEFRKSNYPYLDKSLPIDQRVDDLLNRMTTDEKIGQMALVEKNSIHDPLDVSRYGLGGVMSGFGGKPEPNTPQGWLDMVNGFESSARYSRLGIPILYGVDTNHGHSNVPGATIFPHFIGLGATSDPDLVRRTAQATSEEMLATNIYWSFSPNLDVVSDIRWGRTYETFGSDPNTVAELGKAYVEGLSVLSTAKHYLGNGSMEWGSSKNINFAIDQGVTRLDEDTLISTHLPPFKAAIEGGAKSVMAGLNTWEDKKMAANSYLLTDVLKKELNFQGFVVSDWYGVYEISISKYKSLVTAVNAGVDMIMLPFDYKSFMYYMEKAVQSGDISEERLNDATRRILLVKFELGLFDRDVSNNPDLSVLGSQANRDIAREAVRKSLVLLKNTGETLPLSKSVDRIVVAGSAADNIGRQSGAWTVEWQGIDGNWIPGTTILAGIKAAVSDSTDIEYNEAGNFSASGKRADIGIVVVGEKPYAEGWGDLAHPALSKDDLEVIEKTKARSEKLVVIIVSGRPLDIKGLHNDWNAVVAAWLPGSEGQGVADVLFGDYPFTGKLPVTWEL</sequence>
<dbReference type="AlphaFoldDB" id="A0A3A4ZCY4"/>
<dbReference type="SUPFAM" id="SSF51445">
    <property type="entry name" value="(Trans)glycosidases"/>
    <property type="match status" value="1"/>
</dbReference>
<dbReference type="Pfam" id="PF01915">
    <property type="entry name" value="Glyco_hydro_3_C"/>
    <property type="match status" value="1"/>
</dbReference>
<dbReference type="PRINTS" id="PR00133">
    <property type="entry name" value="GLHYDRLASE3"/>
</dbReference>
<evidence type="ECO:0000256" key="1">
    <source>
        <dbReference type="ARBA" id="ARBA00000448"/>
    </source>
</evidence>
<dbReference type="InterPro" id="IPR002772">
    <property type="entry name" value="Glyco_hydro_3_C"/>
</dbReference>
<dbReference type="InterPro" id="IPR036962">
    <property type="entry name" value="Glyco_hydro_3_N_sf"/>
</dbReference>
<dbReference type="InterPro" id="IPR017853">
    <property type="entry name" value="GH"/>
</dbReference>
<feature type="domain" description="Glycoside hydrolase family 3 C-terminal" evidence="10">
    <location>
        <begin position="438"/>
        <end position="616"/>
    </location>
</feature>
<dbReference type="GO" id="GO:0009251">
    <property type="term" value="P:glucan catabolic process"/>
    <property type="evidence" value="ECO:0007669"/>
    <property type="project" value="TreeGrafter"/>
</dbReference>
<dbReference type="Proteomes" id="UP000265540">
    <property type="component" value="Unassembled WGS sequence"/>
</dbReference>
<reference evidence="11 12" key="1">
    <citation type="journal article" date="2017" name="ISME J.">
        <title>Energy and carbon metabolisms in a deep terrestrial subsurface fluid microbial community.</title>
        <authorList>
            <person name="Momper L."/>
            <person name="Jungbluth S.P."/>
            <person name="Lee M.D."/>
            <person name="Amend J.P."/>
        </authorList>
    </citation>
    <scope>NUCLEOTIDE SEQUENCE [LARGE SCALE GENOMIC DNA]</scope>
    <source>
        <strain evidence="11">SURF_46</strain>
    </source>
</reference>
<evidence type="ECO:0000313" key="11">
    <source>
        <dbReference type="EMBL" id="RJR27095.1"/>
    </source>
</evidence>
<comment type="catalytic activity">
    <reaction evidence="1">
        <text>Hydrolysis of terminal, non-reducing beta-D-glucosyl residues with release of beta-D-glucose.</text>
        <dbReference type="EC" id="3.2.1.21"/>
    </reaction>
</comment>
<evidence type="ECO:0000256" key="6">
    <source>
        <dbReference type="ARBA" id="ARBA00023295"/>
    </source>
</evidence>
<accession>A0A3A4ZCY4</accession>
<evidence type="ECO:0000259" key="10">
    <source>
        <dbReference type="Pfam" id="PF01915"/>
    </source>
</evidence>
<feature type="domain" description="Glycoside hydrolase family 3 N-terminal" evidence="9">
    <location>
        <begin position="87"/>
        <end position="399"/>
    </location>
</feature>
<dbReference type="PANTHER" id="PTHR30620:SF16">
    <property type="entry name" value="LYSOSOMAL BETA GLUCOSIDASE"/>
    <property type="match status" value="1"/>
</dbReference>
<dbReference type="InterPro" id="IPR051915">
    <property type="entry name" value="Cellulose_Degrad_GH3"/>
</dbReference>
<evidence type="ECO:0000256" key="3">
    <source>
        <dbReference type="ARBA" id="ARBA00012744"/>
    </source>
</evidence>
<dbReference type="InterPro" id="IPR019800">
    <property type="entry name" value="Glyco_hydro_3_AS"/>
</dbReference>
<keyword evidence="8" id="KW-0812">Transmembrane</keyword>
<keyword evidence="8" id="KW-1133">Transmembrane helix</keyword>
<keyword evidence="4" id="KW-0732">Signal</keyword>
<comment type="caution">
    <text evidence="11">The sequence shown here is derived from an EMBL/GenBank/DDBJ whole genome shotgun (WGS) entry which is preliminary data.</text>
</comment>
<organism evidence="11 12">
    <name type="scientific">candidate division WWE3 bacterium</name>
    <dbReference type="NCBI Taxonomy" id="2053526"/>
    <lineage>
        <taxon>Bacteria</taxon>
        <taxon>Katanobacteria</taxon>
    </lineage>
</organism>
<name>A0A3A4ZCY4_UNCKA</name>
<dbReference type="PROSITE" id="PS00775">
    <property type="entry name" value="GLYCOSYL_HYDROL_F3"/>
    <property type="match status" value="1"/>
</dbReference>
<dbReference type="InterPro" id="IPR036881">
    <property type="entry name" value="Glyco_hydro_3_C_sf"/>
</dbReference>
<dbReference type="Gene3D" id="3.40.50.1700">
    <property type="entry name" value="Glycoside hydrolase family 3 C-terminal domain"/>
    <property type="match status" value="1"/>
</dbReference>
<proteinExistence type="inferred from homology"/>
<dbReference type="PANTHER" id="PTHR30620">
    <property type="entry name" value="PERIPLASMIC BETA-GLUCOSIDASE-RELATED"/>
    <property type="match status" value="1"/>
</dbReference>
<gene>
    <name evidence="11" type="ORF">C4561_02925</name>
</gene>
<evidence type="ECO:0000259" key="9">
    <source>
        <dbReference type="Pfam" id="PF00933"/>
    </source>
</evidence>
<evidence type="ECO:0000313" key="12">
    <source>
        <dbReference type="Proteomes" id="UP000265540"/>
    </source>
</evidence>
<dbReference type="GO" id="GO:0008422">
    <property type="term" value="F:beta-glucosidase activity"/>
    <property type="evidence" value="ECO:0007669"/>
    <property type="project" value="UniProtKB-EC"/>
</dbReference>
<dbReference type="EC" id="3.2.1.21" evidence="3"/>
<dbReference type="EMBL" id="QZJF01000016">
    <property type="protein sequence ID" value="RJR27095.1"/>
    <property type="molecule type" value="Genomic_DNA"/>
</dbReference>
<evidence type="ECO:0000256" key="7">
    <source>
        <dbReference type="RuleBase" id="RU361161"/>
    </source>
</evidence>
<evidence type="ECO:0000256" key="8">
    <source>
        <dbReference type="SAM" id="Phobius"/>
    </source>
</evidence>
<feature type="transmembrane region" description="Helical" evidence="8">
    <location>
        <begin position="21"/>
        <end position="42"/>
    </location>
</feature>
<comment type="similarity">
    <text evidence="2 7">Belongs to the glycosyl hydrolase 3 family.</text>
</comment>